<organism evidence="2 3">
    <name type="scientific">Algoriphagus ornithinivorans</name>
    <dbReference type="NCBI Taxonomy" id="226506"/>
    <lineage>
        <taxon>Bacteria</taxon>
        <taxon>Pseudomonadati</taxon>
        <taxon>Bacteroidota</taxon>
        <taxon>Cytophagia</taxon>
        <taxon>Cytophagales</taxon>
        <taxon>Cyclobacteriaceae</taxon>
        <taxon>Algoriphagus</taxon>
    </lineage>
</organism>
<feature type="transmembrane region" description="Helical" evidence="1">
    <location>
        <begin position="84"/>
        <end position="105"/>
    </location>
</feature>
<feature type="transmembrane region" description="Helical" evidence="1">
    <location>
        <begin position="180"/>
        <end position="203"/>
    </location>
</feature>
<feature type="transmembrane region" description="Helical" evidence="1">
    <location>
        <begin position="44"/>
        <end position="64"/>
    </location>
</feature>
<feature type="transmembrane region" description="Helical" evidence="1">
    <location>
        <begin position="146"/>
        <end position="168"/>
    </location>
</feature>
<accession>A0A1I5FT07</accession>
<name>A0A1I5FT07_9BACT</name>
<dbReference type="AlphaFoldDB" id="A0A1I5FT07"/>
<feature type="transmembrane region" description="Helical" evidence="1">
    <location>
        <begin position="117"/>
        <end position="134"/>
    </location>
</feature>
<keyword evidence="1" id="KW-0812">Transmembrane</keyword>
<keyword evidence="3" id="KW-1185">Reference proteome</keyword>
<feature type="transmembrane region" description="Helical" evidence="1">
    <location>
        <begin position="215"/>
        <end position="238"/>
    </location>
</feature>
<evidence type="ECO:0000313" key="2">
    <source>
        <dbReference type="EMBL" id="SFO26875.1"/>
    </source>
</evidence>
<evidence type="ECO:0000256" key="1">
    <source>
        <dbReference type="SAM" id="Phobius"/>
    </source>
</evidence>
<sequence>MIQALWERILSNYYLVSTVILGLTGVILFIFLPRQKKAKPQFYLPFLILVLVVFYEILAVNMIVNKPLNERIHYLLTSDPYKGWNSWVFNIFNYLLSKILFLLLIRVNLKNPTRRKIVHFLIGILILGGIVLTISGIEKIHEPQPIFYFISNITLIIASGFFFMDLISEDYFLSLNPVQFLPFWYISLILFQSALTLLADVAFEYLAFNRVDIYFLFNYTSMILYFLLSIVFNTLFYLGRNNFLKNSEI</sequence>
<gene>
    <name evidence="2" type="ORF">SAMN04488519_10539</name>
</gene>
<dbReference type="STRING" id="226506.SAMN04488519_10539"/>
<proteinExistence type="predicted"/>
<reference evidence="3" key="1">
    <citation type="submission" date="2016-10" db="EMBL/GenBank/DDBJ databases">
        <authorList>
            <person name="Varghese N."/>
            <person name="Submissions S."/>
        </authorList>
    </citation>
    <scope>NUCLEOTIDE SEQUENCE [LARGE SCALE GENOMIC DNA]</scope>
    <source>
        <strain evidence="3">DSM 15282</strain>
    </source>
</reference>
<dbReference type="Proteomes" id="UP000199564">
    <property type="component" value="Unassembled WGS sequence"/>
</dbReference>
<dbReference type="EMBL" id="FOVW01000005">
    <property type="protein sequence ID" value="SFO26875.1"/>
    <property type="molecule type" value="Genomic_DNA"/>
</dbReference>
<protein>
    <submittedName>
        <fullName evidence="2">Uncharacterized protein</fullName>
    </submittedName>
</protein>
<evidence type="ECO:0000313" key="3">
    <source>
        <dbReference type="Proteomes" id="UP000199564"/>
    </source>
</evidence>
<keyword evidence="1" id="KW-0472">Membrane</keyword>
<feature type="transmembrane region" description="Helical" evidence="1">
    <location>
        <begin position="12"/>
        <end position="32"/>
    </location>
</feature>
<keyword evidence="1" id="KW-1133">Transmembrane helix</keyword>